<feature type="region of interest" description="Disordered" evidence="10">
    <location>
        <begin position="1259"/>
        <end position="1281"/>
    </location>
</feature>
<organism evidence="13 14">
    <name type="scientific">Megasphaera lornae</name>
    <dbReference type="NCBI Taxonomy" id="1000568"/>
    <lineage>
        <taxon>Bacteria</taxon>
        <taxon>Bacillati</taxon>
        <taxon>Bacillota</taxon>
        <taxon>Negativicutes</taxon>
        <taxon>Veillonellales</taxon>
        <taxon>Veillonellaceae</taxon>
        <taxon>Megasphaera</taxon>
    </lineage>
</organism>
<dbReference type="InterPro" id="IPR045584">
    <property type="entry name" value="Pilin-like"/>
</dbReference>
<evidence type="ECO:0000256" key="1">
    <source>
        <dbReference type="ARBA" id="ARBA00004241"/>
    </source>
</evidence>
<keyword evidence="7" id="KW-0472">Membrane</keyword>
<keyword evidence="14" id="KW-1185">Reference proteome</keyword>
<evidence type="ECO:0000256" key="4">
    <source>
        <dbReference type="ARBA" id="ARBA00022692"/>
    </source>
</evidence>
<feature type="coiled-coil region" evidence="9">
    <location>
        <begin position="888"/>
        <end position="952"/>
    </location>
</feature>
<sequence>MKFTKRQLTTMVVAGLMGTAFVGASFAADASSSAADLLAMNQDRTAAPDTEKIKTLEAQIAKVQQEIADANTWWEKNKDIIDSYEDGMGGPQGNWTAEYNKYKPIHDKGAEHLKQLQAELEAAKTGGTVPVAPQPGDVETSSGTGEAAPSLEDMQRSLQRAQENVQHLQELTARVNRDVTEAEAAAKAAPKDETAQERAKSSKAYAGIVQKAMEAAKQAVTKWQQQLKVEVKDESKPFTMPSPAVETGTDIGQLQQELADLQKQLPDVEKHATWSTAEFNNNGGYANNGASTEVLLRYLQDTQKLSDLQAAIKAKEARISALSSGTGSTPGTGKEETKPHTGEPGSKPVPQPPESKVEPVQPGGGTSQGTVTPEAVTQWAKLKAEAEAAEQYYNSEVWAKTYFEEMDKKTPYQNWAKEVEHADGYIANAKAEMEAKKQALESYAKEKGITADPRTKEAQTAALKKRIAALQEVKKNAASIFDETKSDYKWGYYDTFDQAKTNNTLDKRQAYVVALQRKESNVLDTQLQQAEAALKTLDPSGTVTPPPAPPEVKPPSGKTPGVQQSEAEKKYEAAVETWTKAEAARKEKPQDETVRQQAEKAKQEVEAAKTTYLQELTAKETELKDLYDKAQTKYDEENTDEDGPDQTTIDARDKAKAAYEAIEAKIKQVKGASSSPSETKPTPPPQPPVPTPSVDPAIPKPDPEADKKKSAEELKKEIAALEEQLKQAQKVADTAEEAYNPDDQTPEGQKKLQAYEEAHKKVMQIGDVLHAKKAILKEKESSSQPQPPAPKPPKPKVDPGQSGSEPGGKTDPQPPESKVDPVQPGGGTSQGTVTPEAVTQWEKLKAEAEAAEQYYNSEVWAKTYFEEMDKKDPYQNWEKEKAHVDGYIANAKAVMEAKQKALESYAKEKGITADPRTKEAQEAALKKKIAELKEAKQNAANFDEKNDAYAKDLGHWWTFEDAKQKNKLAERQAYVEALQRKEAGVLDTQLQQAEDALKALNSSGTVTPPPAPQPPAPQPPAPQPPAPQPPTPQPPTPQPPTPQPPTPQPSAQERQQAEADYKTYINTDEPALKTLVAWEEEETAQAKEQAEKAGASAEDKQYYEYAKQFQERARQQLAAKQKAIGELKAKYGFKDLQPVVPPAEKKKEYTGDNDTKLSAMQKDLEALRATAQQQQQALQKNGTSYGTVGAVLTTAPDKVDMNLRRQYLQAKQTAKTAQQQYKALLADTNTLRKAMHKEELVENLAQPIFTADGQVNPSVLKGSSSGQPVPTPAENAQVQANSRRIADNTAKIAALDKRVTQVAQDVKKVGARAAALAGLRPVDDGTAKFSLAAATGGYKGENAVAMGLFYRPNKDVLISAGSTIGGDTAYNVGISFKVGTAVVHEKMGTSTPTVQEFYTVVETLQRHIAALEYKVRQMENRQTPERHR</sequence>
<feature type="compositionally biased region" description="Basic and acidic residues" evidence="10">
    <location>
        <begin position="617"/>
        <end position="636"/>
    </location>
</feature>
<protein>
    <recommendedName>
        <fullName evidence="12">Trimeric autotransporter adhesin YadA-like C-terminal membrane anchor domain-containing protein</fullName>
    </recommendedName>
</protein>
<dbReference type="RefSeq" id="WP_007390326.1">
    <property type="nucleotide sequence ID" value="NZ_AFIJ01000003.1"/>
</dbReference>
<feature type="region of interest" description="Disordered" evidence="10">
    <location>
        <begin position="126"/>
        <end position="164"/>
    </location>
</feature>
<accession>A0ABN0D2C5</accession>
<evidence type="ECO:0000256" key="6">
    <source>
        <dbReference type="ARBA" id="ARBA00023054"/>
    </source>
</evidence>
<keyword evidence="5 11" id="KW-0732">Signal</keyword>
<feature type="region of interest" description="Disordered" evidence="10">
    <location>
        <begin position="533"/>
        <end position="840"/>
    </location>
</feature>
<feature type="compositionally biased region" description="Basic and acidic residues" evidence="10">
    <location>
        <begin position="650"/>
        <end position="666"/>
    </location>
</feature>
<reference evidence="13 14" key="1">
    <citation type="submission" date="2011-04" db="EMBL/GenBank/DDBJ databases">
        <authorList>
            <person name="Harkins D.M."/>
            <person name="Madupu R."/>
            <person name="Durkin A.S."/>
            <person name="Torralba M."/>
            <person name="Methe B."/>
            <person name="Sutton G.G."/>
            <person name="Nelson K.E."/>
        </authorList>
    </citation>
    <scope>NUCLEOTIDE SEQUENCE [LARGE SCALE GENOMIC DNA]</scope>
    <source>
        <strain evidence="13 14">UPII 199-6</strain>
    </source>
</reference>
<keyword evidence="4" id="KW-0812">Transmembrane</keyword>
<dbReference type="PANTHER" id="PTHR23160:SF19">
    <property type="entry name" value="MYOSIN HEAVY CHAIN-RELATED PROTEIN"/>
    <property type="match status" value="1"/>
</dbReference>
<evidence type="ECO:0000256" key="3">
    <source>
        <dbReference type="ARBA" id="ARBA00022452"/>
    </source>
</evidence>
<comment type="subcellular location">
    <subcellularLocation>
        <location evidence="2">Cell outer membrane</location>
    </subcellularLocation>
    <subcellularLocation>
        <location evidence="1">Cell surface</location>
    </subcellularLocation>
</comment>
<feature type="compositionally biased region" description="Low complexity" evidence="10">
    <location>
        <begin position="323"/>
        <end position="332"/>
    </location>
</feature>
<evidence type="ECO:0000256" key="5">
    <source>
        <dbReference type="ARBA" id="ARBA00022729"/>
    </source>
</evidence>
<evidence type="ECO:0000313" key="14">
    <source>
        <dbReference type="Proteomes" id="UP000004018"/>
    </source>
</evidence>
<evidence type="ECO:0000256" key="2">
    <source>
        <dbReference type="ARBA" id="ARBA00004442"/>
    </source>
</evidence>
<feature type="region of interest" description="Disordered" evidence="10">
    <location>
        <begin position="994"/>
        <end position="1098"/>
    </location>
</feature>
<dbReference type="Pfam" id="PF03895">
    <property type="entry name" value="YadA_anchor"/>
    <property type="match status" value="1"/>
</dbReference>
<feature type="compositionally biased region" description="Basic and acidic residues" evidence="10">
    <location>
        <begin position="748"/>
        <end position="760"/>
    </location>
</feature>
<dbReference type="Gene3D" id="3.30.1300.30">
    <property type="entry name" value="GSPII I/J protein-like"/>
    <property type="match status" value="1"/>
</dbReference>
<feature type="signal peptide" evidence="11">
    <location>
        <begin position="1"/>
        <end position="27"/>
    </location>
</feature>
<feature type="compositionally biased region" description="Pro residues" evidence="10">
    <location>
        <begin position="681"/>
        <end position="693"/>
    </location>
</feature>
<feature type="coiled-coil region" evidence="9">
    <location>
        <begin position="244"/>
        <end position="271"/>
    </location>
</feature>
<dbReference type="InterPro" id="IPR005594">
    <property type="entry name" value="YadA_C"/>
</dbReference>
<dbReference type="SUPFAM" id="SSF54523">
    <property type="entry name" value="Pili subunits"/>
    <property type="match status" value="1"/>
</dbReference>
<dbReference type="Proteomes" id="UP000004018">
    <property type="component" value="Unassembled WGS sequence"/>
</dbReference>
<feature type="compositionally biased region" description="Pro residues" evidence="10">
    <location>
        <begin position="544"/>
        <end position="553"/>
    </location>
</feature>
<gene>
    <name evidence="13" type="ORF">HMPREF1039_1541</name>
</gene>
<keyword evidence="3" id="KW-1134">Transmembrane beta strand</keyword>
<feature type="domain" description="Trimeric autotransporter adhesin YadA-like C-terminal membrane anchor" evidence="12">
    <location>
        <begin position="1323"/>
        <end position="1376"/>
    </location>
</feature>
<evidence type="ECO:0000256" key="10">
    <source>
        <dbReference type="SAM" id="MobiDB-lite"/>
    </source>
</evidence>
<dbReference type="EMBL" id="AFIJ01000003">
    <property type="protein sequence ID" value="EGL42469.1"/>
    <property type="molecule type" value="Genomic_DNA"/>
</dbReference>
<dbReference type="PANTHER" id="PTHR23160">
    <property type="entry name" value="SYNAPTONEMAL COMPLEX PROTEIN-RELATED"/>
    <property type="match status" value="1"/>
</dbReference>
<feature type="compositionally biased region" description="Pro residues" evidence="10">
    <location>
        <begin position="1007"/>
        <end position="1048"/>
    </location>
</feature>
<evidence type="ECO:0000256" key="8">
    <source>
        <dbReference type="ARBA" id="ARBA00023237"/>
    </source>
</evidence>
<feature type="compositionally biased region" description="Basic and acidic residues" evidence="10">
    <location>
        <begin position="582"/>
        <end position="607"/>
    </location>
</feature>
<proteinExistence type="predicted"/>
<keyword evidence="6 9" id="KW-0175">Coiled coil</keyword>
<name>A0ABN0D2C5_9FIRM</name>
<evidence type="ECO:0000256" key="9">
    <source>
        <dbReference type="SAM" id="Coils"/>
    </source>
</evidence>
<evidence type="ECO:0000256" key="7">
    <source>
        <dbReference type="ARBA" id="ARBA00023136"/>
    </source>
</evidence>
<evidence type="ECO:0000259" key="12">
    <source>
        <dbReference type="Pfam" id="PF03895"/>
    </source>
</evidence>
<evidence type="ECO:0000256" key="11">
    <source>
        <dbReference type="SAM" id="SignalP"/>
    </source>
</evidence>
<feature type="region of interest" description="Disordered" evidence="10">
    <location>
        <begin position="320"/>
        <end position="374"/>
    </location>
</feature>
<feature type="compositionally biased region" description="Basic and acidic residues" evidence="10">
    <location>
        <begin position="1084"/>
        <end position="1098"/>
    </location>
</feature>
<evidence type="ECO:0000313" key="13">
    <source>
        <dbReference type="EMBL" id="EGL42469.1"/>
    </source>
</evidence>
<feature type="chain" id="PRO_5045746365" description="Trimeric autotransporter adhesin YadA-like C-terminal membrane anchor domain-containing protein" evidence="11">
    <location>
        <begin position="28"/>
        <end position="1428"/>
    </location>
</feature>
<keyword evidence="8" id="KW-0998">Cell outer membrane</keyword>
<feature type="compositionally biased region" description="Basic and acidic residues" evidence="10">
    <location>
        <begin position="701"/>
        <end position="725"/>
    </location>
</feature>
<comment type="caution">
    <text evidence="13">The sequence shown here is derived from an EMBL/GenBank/DDBJ whole genome shotgun (WGS) entry which is preliminary data.</text>
</comment>